<dbReference type="GO" id="GO:0046872">
    <property type="term" value="F:metal ion binding"/>
    <property type="evidence" value="ECO:0007669"/>
    <property type="project" value="UniProtKB-UniRule"/>
</dbReference>
<evidence type="ECO:0000259" key="8">
    <source>
        <dbReference type="Pfam" id="PF00557"/>
    </source>
</evidence>
<evidence type="ECO:0000256" key="3">
    <source>
        <dbReference type="ARBA" id="ARBA00022670"/>
    </source>
</evidence>
<comment type="subunit">
    <text evidence="6">Monomer.</text>
</comment>
<accession>A0A9D2HH83</accession>
<dbReference type="EC" id="3.4.11.18" evidence="6 7"/>
<dbReference type="InterPro" id="IPR000994">
    <property type="entry name" value="Pept_M24"/>
</dbReference>
<comment type="catalytic activity">
    <reaction evidence="6 7">
        <text>Release of N-terminal amino acids, preferentially methionine, from peptides and arylamides.</text>
        <dbReference type="EC" id="3.4.11.18"/>
    </reaction>
</comment>
<dbReference type="InterPro" id="IPR002467">
    <property type="entry name" value="Pept_M24A_MAP1"/>
</dbReference>
<feature type="binding site" evidence="6">
    <location>
        <position position="125"/>
    </location>
    <ligand>
        <name>a divalent metal cation</name>
        <dbReference type="ChEBI" id="CHEBI:60240"/>
        <label>2</label>
        <note>catalytic</note>
    </ligand>
</feature>
<comment type="caution">
    <text evidence="9">The sequence shown here is derived from an EMBL/GenBank/DDBJ whole genome shotgun (WGS) entry which is preliminary data.</text>
</comment>
<dbReference type="HAMAP" id="MF_01974">
    <property type="entry name" value="MetAP_1"/>
    <property type="match status" value="1"/>
</dbReference>
<keyword evidence="5 6" id="KW-0378">Hydrolase</keyword>
<feature type="binding site" evidence="6">
    <location>
        <position position="96"/>
    </location>
    <ligand>
        <name>substrate</name>
    </ligand>
</feature>
<feature type="binding site" evidence="6">
    <location>
        <position position="114"/>
    </location>
    <ligand>
        <name>a divalent metal cation</name>
        <dbReference type="ChEBI" id="CHEBI:60240"/>
        <label>1</label>
    </ligand>
</feature>
<evidence type="ECO:0000256" key="1">
    <source>
        <dbReference type="ARBA" id="ARBA00002521"/>
    </source>
</evidence>
<name>A0A9D2HH83_9FIRM</name>
<dbReference type="GO" id="GO:0006508">
    <property type="term" value="P:proteolysis"/>
    <property type="evidence" value="ECO:0007669"/>
    <property type="project" value="UniProtKB-KW"/>
</dbReference>
<feature type="binding site" evidence="6">
    <location>
        <position position="188"/>
    </location>
    <ligand>
        <name>a divalent metal cation</name>
        <dbReference type="ChEBI" id="CHEBI:60240"/>
        <label>2</label>
        <note>catalytic</note>
    </ligand>
</feature>
<feature type="binding site" evidence="6">
    <location>
        <position position="253"/>
    </location>
    <ligand>
        <name>a divalent metal cation</name>
        <dbReference type="ChEBI" id="CHEBI:60240"/>
        <label>2</label>
        <note>catalytic</note>
    </ligand>
</feature>
<dbReference type="Gene3D" id="3.90.230.10">
    <property type="entry name" value="Creatinase/methionine aminopeptidase superfamily"/>
    <property type="match status" value="1"/>
</dbReference>
<dbReference type="Proteomes" id="UP000823900">
    <property type="component" value="Unassembled WGS sequence"/>
</dbReference>
<evidence type="ECO:0000256" key="4">
    <source>
        <dbReference type="ARBA" id="ARBA00022723"/>
    </source>
</evidence>
<dbReference type="AlphaFoldDB" id="A0A9D2HH83"/>
<dbReference type="PANTHER" id="PTHR43330:SF8">
    <property type="entry name" value="METHIONINE AMINOPEPTIDASE 1D, MITOCHONDRIAL"/>
    <property type="match status" value="1"/>
</dbReference>
<protein>
    <recommendedName>
        <fullName evidence="6 7">Methionine aminopeptidase</fullName>
        <shortName evidence="6">MAP</shortName>
        <shortName evidence="6">MetAP</shortName>
        <ecNumber evidence="6 7">3.4.11.18</ecNumber>
    </recommendedName>
    <alternativeName>
        <fullName evidence="6">Peptidase M</fullName>
    </alternativeName>
</protein>
<evidence type="ECO:0000313" key="9">
    <source>
        <dbReference type="EMBL" id="HJA70802.1"/>
    </source>
</evidence>
<dbReference type="GO" id="GO:0070006">
    <property type="term" value="F:metalloaminopeptidase activity"/>
    <property type="evidence" value="ECO:0007669"/>
    <property type="project" value="UniProtKB-UniRule"/>
</dbReference>
<feature type="binding site" evidence="6">
    <location>
        <position position="253"/>
    </location>
    <ligand>
        <name>a divalent metal cation</name>
        <dbReference type="ChEBI" id="CHEBI:60240"/>
        <label>1</label>
    </ligand>
</feature>
<reference evidence="9" key="2">
    <citation type="submission" date="2021-04" db="EMBL/GenBank/DDBJ databases">
        <authorList>
            <person name="Gilroy R."/>
        </authorList>
    </citation>
    <scope>NUCLEOTIDE SEQUENCE</scope>
    <source>
        <strain evidence="9">CHK178-16964</strain>
    </source>
</reference>
<comment type="cofactor">
    <cofactor evidence="6">
        <name>Co(2+)</name>
        <dbReference type="ChEBI" id="CHEBI:48828"/>
    </cofactor>
    <cofactor evidence="6">
        <name>Zn(2+)</name>
        <dbReference type="ChEBI" id="CHEBI:29105"/>
    </cofactor>
    <cofactor evidence="6">
        <name>Mn(2+)</name>
        <dbReference type="ChEBI" id="CHEBI:29035"/>
    </cofactor>
    <cofactor evidence="6">
        <name>Fe(2+)</name>
        <dbReference type="ChEBI" id="CHEBI:29033"/>
    </cofactor>
    <text evidence="6">Binds 2 divalent metal cations per subunit. Has a high-affinity and a low affinity metal-binding site. The true nature of the physiological cofactor is under debate. The enzyme is active with cobalt, zinc, manganese or divalent iron ions. Most likely, methionine aminopeptidases function as mononuclear Fe(2+)-metalloproteases under physiological conditions, and the catalytically relevant metal-binding site has been assigned to the histidine-containing high-affinity site.</text>
</comment>
<feature type="binding site" evidence="6">
    <location>
        <position position="125"/>
    </location>
    <ligand>
        <name>a divalent metal cation</name>
        <dbReference type="ChEBI" id="CHEBI:60240"/>
        <label>1</label>
    </ligand>
</feature>
<dbReference type="PRINTS" id="PR00599">
    <property type="entry name" value="MAPEPTIDASE"/>
</dbReference>
<evidence type="ECO:0000256" key="7">
    <source>
        <dbReference type="RuleBase" id="RU003653"/>
    </source>
</evidence>
<dbReference type="Pfam" id="PF00557">
    <property type="entry name" value="Peptidase_M24"/>
    <property type="match status" value="1"/>
</dbReference>
<feature type="binding site" evidence="6">
    <location>
        <position position="195"/>
    </location>
    <ligand>
        <name>substrate</name>
    </ligand>
</feature>
<dbReference type="SUPFAM" id="SSF55920">
    <property type="entry name" value="Creatinase/aminopeptidase"/>
    <property type="match status" value="1"/>
</dbReference>
<reference evidence="9" key="1">
    <citation type="journal article" date="2021" name="PeerJ">
        <title>Extensive microbial diversity within the chicken gut microbiome revealed by metagenomics and culture.</title>
        <authorList>
            <person name="Gilroy R."/>
            <person name="Ravi A."/>
            <person name="Getino M."/>
            <person name="Pursley I."/>
            <person name="Horton D.L."/>
            <person name="Alikhan N.F."/>
            <person name="Baker D."/>
            <person name="Gharbi K."/>
            <person name="Hall N."/>
            <person name="Watson M."/>
            <person name="Adriaenssens E.M."/>
            <person name="Foster-Nyarko E."/>
            <person name="Jarju S."/>
            <person name="Secka A."/>
            <person name="Antonio M."/>
            <person name="Oren A."/>
            <person name="Chaudhuri R.R."/>
            <person name="La Ragione R."/>
            <person name="Hildebrand F."/>
            <person name="Pallen M.J."/>
        </authorList>
    </citation>
    <scope>NUCLEOTIDE SEQUENCE</scope>
    <source>
        <strain evidence="9">CHK178-16964</strain>
    </source>
</reference>
<dbReference type="EMBL" id="DWZA01000039">
    <property type="protein sequence ID" value="HJA70802.1"/>
    <property type="molecule type" value="Genomic_DNA"/>
</dbReference>
<organism evidence="9 10">
    <name type="scientific">Candidatus Lachnoclostridium stercoravium</name>
    <dbReference type="NCBI Taxonomy" id="2838633"/>
    <lineage>
        <taxon>Bacteria</taxon>
        <taxon>Bacillati</taxon>
        <taxon>Bacillota</taxon>
        <taxon>Clostridia</taxon>
        <taxon>Lachnospirales</taxon>
        <taxon>Lachnospiraceae</taxon>
    </lineage>
</organism>
<comment type="similarity">
    <text evidence="6">Belongs to the peptidase M24A family. Methionine aminopeptidase type 1 subfamily.</text>
</comment>
<sequence>MNLEEKLQYYRKRKKIVPSRNMIKTAAQIEGIRKAGQINGQVLDAVDQIIKPGISTEEINRVVHETTIRLGGTPATLGFEGYPKSVCTSVNDVICHGIPSEDQILMEGDIINVDATTIVDGYYGDASRMYCIGQVSEQAEKLVRVTKECLDLSLKEVKPESFLGNIGAVIQAHARANGFSVVADICGHGVGVGFHEKPYVCHVGKRNTGMMLFPGMIFTIEPMINAGRQDWFVDEDDGWTIYTDDGSLSAQWEYTILVTETGYEILSK</sequence>
<dbReference type="NCBIfam" id="TIGR00500">
    <property type="entry name" value="met_pdase_I"/>
    <property type="match status" value="1"/>
</dbReference>
<comment type="function">
    <text evidence="1 6">Removes the N-terminal methionine from nascent proteins. The N-terminal methionine is often cleaved when the second residue in the primary sequence is small and uncharged (Met-Ala-, Cys, Gly, Pro, Ser, Thr, or Val). Requires deformylation of the N(alpha)-formylated initiator methionine before it can be hydrolyzed.</text>
</comment>
<keyword evidence="2 6" id="KW-0031">Aminopeptidase</keyword>
<keyword evidence="4 6" id="KW-0479">Metal-binding</keyword>
<feature type="binding site" evidence="6">
    <location>
        <position position="221"/>
    </location>
    <ligand>
        <name>a divalent metal cation</name>
        <dbReference type="ChEBI" id="CHEBI:60240"/>
        <label>2</label>
        <note>catalytic</note>
    </ligand>
</feature>
<dbReference type="InterPro" id="IPR001714">
    <property type="entry name" value="Pept_M24_MAP"/>
</dbReference>
<gene>
    <name evidence="6 9" type="primary">map</name>
    <name evidence="9" type="ORF">IAA07_04375</name>
</gene>
<feature type="domain" description="Peptidase M24" evidence="8">
    <location>
        <begin position="30"/>
        <end position="260"/>
    </location>
</feature>
<keyword evidence="3 6" id="KW-0645">Protease</keyword>
<evidence type="ECO:0000256" key="5">
    <source>
        <dbReference type="ARBA" id="ARBA00022801"/>
    </source>
</evidence>
<dbReference type="GO" id="GO:0004239">
    <property type="term" value="F:initiator methionyl aminopeptidase activity"/>
    <property type="evidence" value="ECO:0007669"/>
    <property type="project" value="UniProtKB-UniRule"/>
</dbReference>
<dbReference type="CDD" id="cd01086">
    <property type="entry name" value="MetAP1"/>
    <property type="match status" value="1"/>
</dbReference>
<dbReference type="PANTHER" id="PTHR43330">
    <property type="entry name" value="METHIONINE AMINOPEPTIDASE"/>
    <property type="match status" value="1"/>
</dbReference>
<proteinExistence type="inferred from homology"/>
<dbReference type="InterPro" id="IPR036005">
    <property type="entry name" value="Creatinase/aminopeptidase-like"/>
</dbReference>
<dbReference type="NCBIfam" id="NF008970">
    <property type="entry name" value="PRK12318.1"/>
    <property type="match status" value="1"/>
</dbReference>
<evidence type="ECO:0000256" key="6">
    <source>
        <dbReference type="HAMAP-Rule" id="MF_01974"/>
    </source>
</evidence>
<evidence type="ECO:0000256" key="2">
    <source>
        <dbReference type="ARBA" id="ARBA00022438"/>
    </source>
</evidence>
<evidence type="ECO:0000313" key="10">
    <source>
        <dbReference type="Proteomes" id="UP000823900"/>
    </source>
</evidence>